<evidence type="ECO:0000259" key="2">
    <source>
        <dbReference type="PROSITE" id="PS50144"/>
    </source>
</evidence>
<feature type="domain" description="MATH" evidence="2">
    <location>
        <begin position="143"/>
        <end position="274"/>
    </location>
</feature>
<organism evidence="3 4">
    <name type="scientific">Perkinsus olseni</name>
    <name type="common">Perkinsus atlanticus</name>
    <dbReference type="NCBI Taxonomy" id="32597"/>
    <lineage>
        <taxon>Eukaryota</taxon>
        <taxon>Sar</taxon>
        <taxon>Alveolata</taxon>
        <taxon>Perkinsozoa</taxon>
        <taxon>Perkinsea</taxon>
        <taxon>Perkinsida</taxon>
        <taxon>Perkinsidae</taxon>
        <taxon>Perkinsus</taxon>
    </lineage>
</organism>
<keyword evidence="4" id="KW-1185">Reference proteome</keyword>
<sequence>MLNGKEGKSSLLFRSDVNAIEILLMILFADSVYSRQFAGVKCQISVINQKDFSESFVMSGVHKFCEKDRGMGWDLLTVPEILNPAEGWLDEGGNLVLRATVTLPNEQVAMQEKAPVLPVGTGCSDQDDEPVSRAQTVGKDPTPLKPEWHEIRFDGRQEYDPGDEFKSPPTWKGNYKFQVAVYPGGIRSEDGQRSLAAYIHLLRVRAGQATIPVKLKMRLLNHKDPERTIAWTSVHTFDEIGQSWGCPALLHIEELTATDLGWLDAKGEVVSVQLQTCVD</sequence>
<dbReference type="CDD" id="cd00121">
    <property type="entry name" value="MATH"/>
    <property type="match status" value="1"/>
</dbReference>
<dbReference type="InterPro" id="IPR002083">
    <property type="entry name" value="MATH/TRAF_dom"/>
</dbReference>
<dbReference type="AlphaFoldDB" id="A0A7J6TGX8"/>
<dbReference type="Pfam" id="PF22486">
    <property type="entry name" value="MATH_2"/>
    <property type="match status" value="1"/>
</dbReference>
<protein>
    <recommendedName>
        <fullName evidence="2">MATH domain-containing protein</fullName>
    </recommendedName>
</protein>
<proteinExistence type="predicted"/>
<dbReference type="SUPFAM" id="SSF49599">
    <property type="entry name" value="TRAF domain-like"/>
    <property type="match status" value="1"/>
</dbReference>
<evidence type="ECO:0000313" key="4">
    <source>
        <dbReference type="Proteomes" id="UP000553632"/>
    </source>
</evidence>
<evidence type="ECO:0000256" key="1">
    <source>
        <dbReference type="SAM" id="MobiDB-lite"/>
    </source>
</evidence>
<reference evidence="3 4" key="1">
    <citation type="submission" date="2020-04" db="EMBL/GenBank/DDBJ databases">
        <title>Perkinsus olseni comparative genomics.</title>
        <authorList>
            <person name="Bogema D.R."/>
        </authorList>
    </citation>
    <scope>NUCLEOTIDE SEQUENCE [LARGE SCALE GENOMIC DNA]</scope>
    <source>
        <strain evidence="3 4">ATCC PRA-207</strain>
    </source>
</reference>
<accession>A0A7J6TGX8</accession>
<dbReference type="Proteomes" id="UP000553632">
    <property type="component" value="Unassembled WGS sequence"/>
</dbReference>
<comment type="caution">
    <text evidence="3">The sequence shown here is derived from an EMBL/GenBank/DDBJ whole genome shotgun (WGS) entry which is preliminary data.</text>
</comment>
<feature type="region of interest" description="Disordered" evidence="1">
    <location>
        <begin position="117"/>
        <end position="147"/>
    </location>
</feature>
<gene>
    <name evidence="3" type="ORF">FOZ63_029090</name>
</gene>
<dbReference type="EMBL" id="JABANO010011018">
    <property type="protein sequence ID" value="KAF4744151.1"/>
    <property type="molecule type" value="Genomic_DNA"/>
</dbReference>
<evidence type="ECO:0000313" key="3">
    <source>
        <dbReference type="EMBL" id="KAF4744151.1"/>
    </source>
</evidence>
<name>A0A7J6TGX8_PEROL</name>
<dbReference type="InterPro" id="IPR008974">
    <property type="entry name" value="TRAF-like"/>
</dbReference>
<dbReference type="PROSITE" id="PS50144">
    <property type="entry name" value="MATH"/>
    <property type="match status" value="1"/>
</dbReference>
<dbReference type="Gene3D" id="2.60.210.10">
    <property type="entry name" value="Apoptosis, Tumor Necrosis Factor Receptor Associated Protein 2, Chain A"/>
    <property type="match status" value="2"/>
</dbReference>